<dbReference type="InterPro" id="IPR000090">
    <property type="entry name" value="Flg_Motor_Flig"/>
</dbReference>
<evidence type="ECO:0000256" key="5">
    <source>
        <dbReference type="ARBA" id="ARBA00022475"/>
    </source>
</evidence>
<evidence type="ECO:0000259" key="10">
    <source>
        <dbReference type="Pfam" id="PF01706"/>
    </source>
</evidence>
<gene>
    <name evidence="13" type="ORF">DVS28_a1175</name>
</gene>
<dbReference type="PANTHER" id="PTHR30534:SF0">
    <property type="entry name" value="FLAGELLAR MOTOR SWITCH PROTEIN FLIG"/>
    <property type="match status" value="1"/>
</dbReference>
<dbReference type="GO" id="GO:0071973">
    <property type="term" value="P:bacterial-type flagellum-dependent cell motility"/>
    <property type="evidence" value="ECO:0007669"/>
    <property type="project" value="InterPro"/>
</dbReference>
<dbReference type="EMBL" id="CP031165">
    <property type="protein sequence ID" value="AXV05875.1"/>
    <property type="molecule type" value="Genomic_DNA"/>
</dbReference>
<dbReference type="PANTHER" id="PTHR30534">
    <property type="entry name" value="FLAGELLAR MOTOR SWITCH PROTEIN FLIG"/>
    <property type="match status" value="1"/>
</dbReference>
<evidence type="ECO:0000256" key="8">
    <source>
        <dbReference type="ARBA" id="ARBA00023136"/>
    </source>
</evidence>
<dbReference type="InterPro" id="IPR023087">
    <property type="entry name" value="Flg_Motor_Flig_C"/>
</dbReference>
<dbReference type="PRINTS" id="PR00954">
    <property type="entry name" value="FLGMOTORFLIG"/>
</dbReference>
<keyword evidence="5" id="KW-1003">Cell membrane</keyword>
<evidence type="ECO:0000256" key="9">
    <source>
        <dbReference type="ARBA" id="ARBA00023143"/>
    </source>
</evidence>
<evidence type="ECO:0000256" key="2">
    <source>
        <dbReference type="ARBA" id="ARBA00004413"/>
    </source>
</evidence>
<organism evidence="13 14">
    <name type="scientific">Euzebya pacifica</name>
    <dbReference type="NCBI Taxonomy" id="1608957"/>
    <lineage>
        <taxon>Bacteria</taxon>
        <taxon>Bacillati</taxon>
        <taxon>Actinomycetota</taxon>
        <taxon>Nitriliruptoria</taxon>
        <taxon>Euzebyales</taxon>
    </lineage>
</organism>
<dbReference type="NCBIfam" id="TIGR00207">
    <property type="entry name" value="fliG"/>
    <property type="match status" value="1"/>
</dbReference>
<dbReference type="GO" id="GO:0006935">
    <property type="term" value="P:chemotaxis"/>
    <property type="evidence" value="ECO:0007669"/>
    <property type="project" value="UniProtKB-KW"/>
</dbReference>
<dbReference type="Pfam" id="PF14842">
    <property type="entry name" value="FliG_N"/>
    <property type="match status" value="1"/>
</dbReference>
<dbReference type="InterPro" id="IPR028263">
    <property type="entry name" value="FliG_N"/>
</dbReference>
<keyword evidence="9" id="KW-0975">Bacterial flagellum</keyword>
<dbReference type="AlphaFoldDB" id="A0A346XUH8"/>
<evidence type="ECO:0000313" key="14">
    <source>
        <dbReference type="Proteomes" id="UP000264006"/>
    </source>
</evidence>
<dbReference type="Pfam" id="PF14841">
    <property type="entry name" value="FliG_M"/>
    <property type="match status" value="1"/>
</dbReference>
<comment type="similarity">
    <text evidence="3">Belongs to the FliG family.</text>
</comment>
<evidence type="ECO:0000313" key="13">
    <source>
        <dbReference type="EMBL" id="AXV05875.1"/>
    </source>
</evidence>
<dbReference type="PIRSF" id="PIRSF003161">
    <property type="entry name" value="FliG"/>
    <property type="match status" value="1"/>
</dbReference>
<dbReference type="KEGG" id="euz:DVS28_a1175"/>
<dbReference type="RefSeq" id="WP_174236194.1">
    <property type="nucleotide sequence ID" value="NZ_CP031165.1"/>
</dbReference>
<feature type="domain" description="Flagellar motor switch protein FliG N-terminal" evidence="12">
    <location>
        <begin position="9"/>
        <end position="112"/>
    </location>
</feature>
<dbReference type="GO" id="GO:0003774">
    <property type="term" value="F:cytoskeletal motor activity"/>
    <property type="evidence" value="ECO:0007669"/>
    <property type="project" value="InterPro"/>
</dbReference>
<feature type="domain" description="Flagellar motor switch protein FliG middle" evidence="11">
    <location>
        <begin position="120"/>
        <end position="194"/>
    </location>
</feature>
<keyword evidence="8" id="KW-0472">Membrane</keyword>
<keyword evidence="13" id="KW-0966">Cell projection</keyword>
<protein>
    <recommendedName>
        <fullName evidence="4">Flagellar motor switch protein FliG</fullName>
    </recommendedName>
</protein>
<dbReference type="GO" id="GO:0005886">
    <property type="term" value="C:plasma membrane"/>
    <property type="evidence" value="ECO:0007669"/>
    <property type="project" value="UniProtKB-SubCell"/>
</dbReference>
<keyword evidence="13" id="KW-0969">Cilium</keyword>
<keyword evidence="14" id="KW-1185">Reference proteome</keyword>
<sequence>MSAIAEISELNGTQKVAILLMAVGKDRAGRILKTMRESEVAEVAAEIARLPTVPTEIVDSVLKEFRDMASAKVNIATGGLEFARAMLEVSLGDEKAYEIMDLLAAQIHEAPFEFLRNTDPRQVLSFISEEHPQTIALVLAHMLPDSAAMVLGSLPEGLQRDVAVRVALMDRTSPEVIERVERTLERKLSSVLSQSDFSEAGGVDALVEILNRADRGTERLILEGLETANSELADEVRQLMFVFEDITTLDDRSVQLILRQVDNKDLAVALKGVPATVKEKIQRNMSERAGAALMEEIDLMGPVRLKDVETAQGSIVRVIRTLEEAGQIVLSRSGDEFVE</sequence>
<reference evidence="13 14" key="1">
    <citation type="submission" date="2018-09" db="EMBL/GenBank/DDBJ databases">
        <title>Complete genome sequence of Euzebya sp. DY32-46 isolated from seawater of Pacific Ocean.</title>
        <authorList>
            <person name="Xu L."/>
            <person name="Wu Y.-H."/>
            <person name="Xu X.-W."/>
        </authorList>
    </citation>
    <scope>NUCLEOTIDE SEQUENCE [LARGE SCALE GENOMIC DNA]</scope>
    <source>
        <strain evidence="13 14">DY32-46</strain>
    </source>
</reference>
<evidence type="ECO:0000256" key="1">
    <source>
        <dbReference type="ARBA" id="ARBA00004117"/>
    </source>
</evidence>
<evidence type="ECO:0000259" key="11">
    <source>
        <dbReference type="Pfam" id="PF14841"/>
    </source>
</evidence>
<dbReference type="Proteomes" id="UP000264006">
    <property type="component" value="Chromosome"/>
</dbReference>
<dbReference type="GO" id="GO:0009425">
    <property type="term" value="C:bacterial-type flagellum basal body"/>
    <property type="evidence" value="ECO:0007669"/>
    <property type="project" value="UniProtKB-SubCell"/>
</dbReference>
<dbReference type="InterPro" id="IPR011002">
    <property type="entry name" value="FliG_a-hlx"/>
</dbReference>
<dbReference type="Gene3D" id="1.10.220.30">
    <property type="match status" value="3"/>
</dbReference>
<evidence type="ECO:0000256" key="3">
    <source>
        <dbReference type="ARBA" id="ARBA00010299"/>
    </source>
</evidence>
<dbReference type="Pfam" id="PF01706">
    <property type="entry name" value="FliG_C"/>
    <property type="match status" value="1"/>
</dbReference>
<evidence type="ECO:0000256" key="7">
    <source>
        <dbReference type="ARBA" id="ARBA00022779"/>
    </source>
</evidence>
<evidence type="ECO:0000256" key="6">
    <source>
        <dbReference type="ARBA" id="ARBA00022500"/>
    </source>
</evidence>
<keyword evidence="13" id="KW-0282">Flagellum</keyword>
<proteinExistence type="inferred from homology"/>
<evidence type="ECO:0000256" key="4">
    <source>
        <dbReference type="ARBA" id="ARBA00021870"/>
    </source>
</evidence>
<feature type="domain" description="Flagellar motor switch protein FliG C-terminal" evidence="10">
    <location>
        <begin position="224"/>
        <end position="330"/>
    </location>
</feature>
<name>A0A346XUH8_9ACTN</name>
<dbReference type="SUPFAM" id="SSF48029">
    <property type="entry name" value="FliG"/>
    <property type="match status" value="2"/>
</dbReference>
<accession>A0A346XUH8</accession>
<comment type="subcellular location">
    <subcellularLocation>
        <location evidence="1">Bacterial flagellum basal body</location>
    </subcellularLocation>
    <subcellularLocation>
        <location evidence="2">Cell membrane</location>
        <topology evidence="2">Peripheral membrane protein</topology>
        <orientation evidence="2">Cytoplasmic side</orientation>
    </subcellularLocation>
</comment>
<dbReference type="InterPro" id="IPR032779">
    <property type="entry name" value="FliG_M"/>
</dbReference>
<keyword evidence="7" id="KW-0283">Flagellar rotation</keyword>
<evidence type="ECO:0000259" key="12">
    <source>
        <dbReference type="Pfam" id="PF14842"/>
    </source>
</evidence>
<keyword evidence="6" id="KW-0145">Chemotaxis</keyword>